<accession>A0A137NWI6</accession>
<dbReference type="OMA" id="SMGMWSL"/>
<evidence type="ECO:0000313" key="2">
    <source>
        <dbReference type="EMBL" id="KXN67173.1"/>
    </source>
</evidence>
<dbReference type="Gene3D" id="3.40.30.10">
    <property type="entry name" value="Glutaredoxin"/>
    <property type="match status" value="1"/>
</dbReference>
<sequence>MATQAFKSKILLKTPKWPRDDVILNNFWKDGKVLVKLFRRFGCPLCRYEAHVLSKYEKVFSDLGIKLVGVGFDEDGLDEWLENKYWNFDLFMDPKHALYNGVKTNRLSVFQGIVSVLSPSNKPSARVAAKNGLGGNLLIGDGFQLGGTFLIGPGGEVLYEFLQTGYSDYPSLRAIVQAAGGDPMLIDEEDEKLAGAPVACKL</sequence>
<name>A0A137NWI6_CONC2</name>
<feature type="domain" description="Thioredoxin" evidence="1">
    <location>
        <begin position="1"/>
        <end position="181"/>
    </location>
</feature>
<organism evidence="2 3">
    <name type="scientific">Conidiobolus coronatus (strain ATCC 28846 / CBS 209.66 / NRRL 28638)</name>
    <name type="common">Delacroixia coronata</name>
    <dbReference type="NCBI Taxonomy" id="796925"/>
    <lineage>
        <taxon>Eukaryota</taxon>
        <taxon>Fungi</taxon>
        <taxon>Fungi incertae sedis</taxon>
        <taxon>Zoopagomycota</taxon>
        <taxon>Entomophthoromycotina</taxon>
        <taxon>Entomophthoromycetes</taxon>
        <taxon>Entomophthorales</taxon>
        <taxon>Ancylistaceae</taxon>
        <taxon>Conidiobolus</taxon>
    </lineage>
</organism>
<dbReference type="InterPro" id="IPR013766">
    <property type="entry name" value="Thioredoxin_domain"/>
</dbReference>
<dbReference type="PROSITE" id="PS51352">
    <property type="entry name" value="THIOREDOXIN_2"/>
    <property type="match status" value="1"/>
</dbReference>
<protein>
    <recommendedName>
        <fullName evidence="1">Thioredoxin domain-containing protein</fullName>
    </recommendedName>
</protein>
<dbReference type="Pfam" id="PF13911">
    <property type="entry name" value="AhpC-TSA_2"/>
    <property type="match status" value="1"/>
</dbReference>
<dbReference type="PANTHER" id="PTHR28630">
    <property type="match status" value="1"/>
</dbReference>
<dbReference type="InterPro" id="IPR032801">
    <property type="entry name" value="PXL2A/B/C"/>
</dbReference>
<dbReference type="AlphaFoldDB" id="A0A137NWI6"/>
<dbReference type="SUPFAM" id="SSF52833">
    <property type="entry name" value="Thioredoxin-like"/>
    <property type="match status" value="1"/>
</dbReference>
<keyword evidence="3" id="KW-1185">Reference proteome</keyword>
<gene>
    <name evidence="2" type="ORF">CONCODRAFT_80257</name>
</gene>
<dbReference type="CDD" id="cd02970">
    <property type="entry name" value="PRX_like2"/>
    <property type="match status" value="1"/>
</dbReference>
<dbReference type="Proteomes" id="UP000070444">
    <property type="component" value="Unassembled WGS sequence"/>
</dbReference>
<dbReference type="OrthoDB" id="40334at2759"/>
<dbReference type="InterPro" id="IPR036249">
    <property type="entry name" value="Thioredoxin-like_sf"/>
</dbReference>
<proteinExistence type="predicted"/>
<reference evidence="2 3" key="1">
    <citation type="journal article" date="2015" name="Genome Biol. Evol.">
        <title>Phylogenomic analyses indicate that early fungi evolved digesting cell walls of algal ancestors of land plants.</title>
        <authorList>
            <person name="Chang Y."/>
            <person name="Wang S."/>
            <person name="Sekimoto S."/>
            <person name="Aerts A.L."/>
            <person name="Choi C."/>
            <person name="Clum A."/>
            <person name="LaButti K.M."/>
            <person name="Lindquist E.A."/>
            <person name="Yee Ngan C."/>
            <person name="Ohm R.A."/>
            <person name="Salamov A.A."/>
            <person name="Grigoriev I.V."/>
            <person name="Spatafora J.W."/>
            <person name="Berbee M.L."/>
        </authorList>
    </citation>
    <scope>NUCLEOTIDE SEQUENCE [LARGE SCALE GENOMIC DNA]</scope>
    <source>
        <strain evidence="2 3">NRRL 28638</strain>
    </source>
</reference>
<dbReference type="EMBL" id="KQ964654">
    <property type="protein sequence ID" value="KXN67173.1"/>
    <property type="molecule type" value="Genomic_DNA"/>
</dbReference>
<evidence type="ECO:0000259" key="1">
    <source>
        <dbReference type="PROSITE" id="PS51352"/>
    </source>
</evidence>
<evidence type="ECO:0000313" key="3">
    <source>
        <dbReference type="Proteomes" id="UP000070444"/>
    </source>
</evidence>
<dbReference type="PANTHER" id="PTHR28630:SF3">
    <property type="entry name" value="PEROXIREDOXIN-LIKE 2C"/>
    <property type="match status" value="1"/>
</dbReference>